<feature type="transmembrane region" description="Helical" evidence="7">
    <location>
        <begin position="191"/>
        <end position="213"/>
    </location>
</feature>
<reference evidence="10 11" key="1">
    <citation type="journal article" date="2010" name="Stand. Genomic Sci.">
        <title>Complete genome sequence of Acetohalobium arabaticum type strain (Z-7288).</title>
        <authorList>
            <person name="Sikorski J."/>
            <person name="Lapidus A."/>
            <person name="Chertkov O."/>
            <person name="Lucas S."/>
            <person name="Copeland A."/>
            <person name="Glavina Del Rio T."/>
            <person name="Nolan M."/>
            <person name="Tice H."/>
            <person name="Cheng J.F."/>
            <person name="Han C."/>
            <person name="Brambilla E."/>
            <person name="Pitluck S."/>
            <person name="Liolios K."/>
            <person name="Ivanova N."/>
            <person name="Mavromatis K."/>
            <person name="Mikhailova N."/>
            <person name="Pati A."/>
            <person name="Bruce D."/>
            <person name="Detter C."/>
            <person name="Tapia R."/>
            <person name="Goodwin L."/>
            <person name="Chen A."/>
            <person name="Palaniappan K."/>
            <person name="Land M."/>
            <person name="Hauser L."/>
            <person name="Chang Y.J."/>
            <person name="Jeffries C.D."/>
            <person name="Rohde M."/>
            <person name="Goker M."/>
            <person name="Spring S."/>
            <person name="Woyke T."/>
            <person name="Bristow J."/>
            <person name="Eisen J.A."/>
            <person name="Markowitz V."/>
            <person name="Hugenholtz P."/>
            <person name="Kyrpides N.C."/>
            <person name="Klenk H.P."/>
        </authorList>
    </citation>
    <scope>NUCLEOTIDE SEQUENCE [LARGE SCALE GENOMIC DNA]</scope>
    <source>
        <strain evidence="11">ATCC 49924 / DSM 5501 / Z-7288</strain>
    </source>
</reference>
<comment type="subcellular location">
    <subcellularLocation>
        <location evidence="1">Cell membrane</location>
        <topology evidence="1">Multi-pass membrane protein</topology>
    </subcellularLocation>
</comment>
<comment type="similarity">
    <text evidence="2">Belongs to the peptidase A24 family.</text>
</comment>
<dbReference type="GO" id="GO:0005886">
    <property type="term" value="C:plasma membrane"/>
    <property type="evidence" value="ECO:0007669"/>
    <property type="project" value="UniProtKB-SubCell"/>
</dbReference>
<dbReference type="RefSeq" id="WP_013278718.1">
    <property type="nucleotide sequence ID" value="NC_014378.1"/>
</dbReference>
<dbReference type="AlphaFoldDB" id="D9QRY2"/>
<feature type="domain" description="Prepilin peptidase A24 N-terminal" evidence="9">
    <location>
        <begin position="9"/>
        <end position="91"/>
    </location>
</feature>
<name>D9QRY2_ACEAZ</name>
<dbReference type="MEROPS" id="A24.019"/>
<gene>
    <name evidence="10" type="ordered locus">Acear_1768</name>
</gene>
<protein>
    <submittedName>
        <fullName evidence="10">Peptidase A24A domain protein</fullName>
    </submittedName>
</protein>
<evidence type="ECO:0000259" key="8">
    <source>
        <dbReference type="Pfam" id="PF01478"/>
    </source>
</evidence>
<dbReference type="GO" id="GO:0006465">
    <property type="term" value="P:signal peptide processing"/>
    <property type="evidence" value="ECO:0007669"/>
    <property type="project" value="TreeGrafter"/>
</dbReference>
<evidence type="ECO:0000313" key="11">
    <source>
        <dbReference type="Proteomes" id="UP000001661"/>
    </source>
</evidence>
<evidence type="ECO:0000313" key="10">
    <source>
        <dbReference type="EMBL" id="ADL13273.1"/>
    </source>
</evidence>
<dbReference type="InterPro" id="IPR050882">
    <property type="entry name" value="Prepilin_peptidase/N-MTase"/>
</dbReference>
<dbReference type="GO" id="GO:0004190">
    <property type="term" value="F:aspartic-type endopeptidase activity"/>
    <property type="evidence" value="ECO:0007669"/>
    <property type="project" value="InterPro"/>
</dbReference>
<organism evidence="10 11">
    <name type="scientific">Acetohalobium arabaticum (strain ATCC 49924 / DSM 5501 / Z-7288)</name>
    <dbReference type="NCBI Taxonomy" id="574087"/>
    <lineage>
        <taxon>Bacteria</taxon>
        <taxon>Bacillati</taxon>
        <taxon>Bacillota</taxon>
        <taxon>Clostridia</taxon>
        <taxon>Halanaerobiales</taxon>
        <taxon>Halobacteroidaceae</taxon>
        <taxon>Acetohalobium</taxon>
    </lineage>
</organism>
<dbReference type="PANTHER" id="PTHR30487">
    <property type="entry name" value="TYPE 4 PREPILIN-LIKE PROTEINS LEADER PEPTIDE-PROCESSING ENZYME"/>
    <property type="match status" value="1"/>
</dbReference>
<keyword evidence="6 7" id="KW-0472">Membrane</keyword>
<keyword evidence="5 7" id="KW-1133">Transmembrane helix</keyword>
<dbReference type="Pfam" id="PF01478">
    <property type="entry name" value="Peptidase_A24"/>
    <property type="match status" value="1"/>
</dbReference>
<evidence type="ECO:0000256" key="3">
    <source>
        <dbReference type="ARBA" id="ARBA00022475"/>
    </source>
</evidence>
<dbReference type="Pfam" id="PF06750">
    <property type="entry name" value="A24_N_bact"/>
    <property type="match status" value="1"/>
</dbReference>
<evidence type="ECO:0000256" key="4">
    <source>
        <dbReference type="ARBA" id="ARBA00022692"/>
    </source>
</evidence>
<feature type="transmembrane region" description="Helical" evidence="7">
    <location>
        <begin position="98"/>
        <end position="116"/>
    </location>
</feature>
<evidence type="ECO:0000256" key="6">
    <source>
        <dbReference type="ARBA" id="ARBA00023136"/>
    </source>
</evidence>
<evidence type="ECO:0000259" key="9">
    <source>
        <dbReference type="Pfam" id="PF06750"/>
    </source>
</evidence>
<dbReference type="Proteomes" id="UP000001661">
    <property type="component" value="Chromosome"/>
</dbReference>
<sequence>MIVNAVIFIFGLIIGSFLNVIIYRLPEDKSIIFPRSRCTSCQTELGVIDLIPIVSFLLTKGRCRYCGAKISYQYPLVEFLTGIIFLLLFQQYYFSIQFMIYAFLSSLLLTAAVIDLKHQIIPNRITYFGIITGLILSLLFKHITIRSALLGLVIPAGFLLLIAVITKGGLGMGDVKFIAMIGTYLGAKYTLISIFIGSIVGSVIGLALIGLGVKSRKDRVPFGPLLALGNLLMILYGQVIMDWYLSYKFGMLNL</sequence>
<evidence type="ECO:0000256" key="5">
    <source>
        <dbReference type="ARBA" id="ARBA00022989"/>
    </source>
</evidence>
<dbReference type="HOGENOM" id="CLU_057101_0_1_9"/>
<keyword evidence="11" id="KW-1185">Reference proteome</keyword>
<evidence type="ECO:0000256" key="1">
    <source>
        <dbReference type="ARBA" id="ARBA00004651"/>
    </source>
</evidence>
<dbReference type="KEGG" id="aar:Acear_1768"/>
<dbReference type="STRING" id="574087.Acear_1768"/>
<proteinExistence type="inferred from homology"/>
<dbReference type="EMBL" id="CP002105">
    <property type="protein sequence ID" value="ADL13273.1"/>
    <property type="molecule type" value="Genomic_DNA"/>
</dbReference>
<dbReference type="eggNOG" id="COG1989">
    <property type="taxonomic scope" value="Bacteria"/>
</dbReference>
<feature type="transmembrane region" description="Helical" evidence="7">
    <location>
        <begin position="72"/>
        <end position="92"/>
    </location>
</feature>
<dbReference type="Gene3D" id="1.20.120.1220">
    <property type="match status" value="1"/>
</dbReference>
<evidence type="ECO:0000256" key="2">
    <source>
        <dbReference type="ARBA" id="ARBA00005801"/>
    </source>
</evidence>
<feature type="transmembrane region" description="Helical" evidence="7">
    <location>
        <begin position="149"/>
        <end position="170"/>
    </location>
</feature>
<feature type="transmembrane region" description="Helical" evidence="7">
    <location>
        <begin position="125"/>
        <end position="143"/>
    </location>
</feature>
<accession>D9QRY2</accession>
<feature type="domain" description="Prepilin type IV endopeptidase peptidase" evidence="8">
    <location>
        <begin position="103"/>
        <end position="206"/>
    </location>
</feature>
<dbReference type="InterPro" id="IPR010627">
    <property type="entry name" value="Prepilin_pept_A24_N"/>
</dbReference>
<dbReference type="OrthoDB" id="9789291at2"/>
<dbReference type="InterPro" id="IPR000045">
    <property type="entry name" value="Prepilin_IV_endopep_pep"/>
</dbReference>
<dbReference type="PANTHER" id="PTHR30487:SF0">
    <property type="entry name" value="PREPILIN LEADER PEPTIDASE_N-METHYLTRANSFERASE-RELATED"/>
    <property type="match status" value="1"/>
</dbReference>
<feature type="transmembrane region" description="Helical" evidence="7">
    <location>
        <begin position="225"/>
        <end position="245"/>
    </location>
</feature>
<keyword evidence="3" id="KW-1003">Cell membrane</keyword>
<keyword evidence="4 7" id="KW-0812">Transmembrane</keyword>
<evidence type="ECO:0000256" key="7">
    <source>
        <dbReference type="SAM" id="Phobius"/>
    </source>
</evidence>
<feature type="transmembrane region" description="Helical" evidence="7">
    <location>
        <begin position="6"/>
        <end position="25"/>
    </location>
</feature>